<protein>
    <recommendedName>
        <fullName evidence="3">DUF676 domain-containing protein</fullName>
    </recommendedName>
</protein>
<name>A0ABP1D212_9APHY</name>
<feature type="region of interest" description="Disordered" evidence="2">
    <location>
        <begin position="378"/>
        <end position="425"/>
    </location>
</feature>
<accession>A0ABP1D212</accession>
<feature type="compositionally biased region" description="Basic and acidic residues" evidence="2">
    <location>
        <begin position="378"/>
        <end position="389"/>
    </location>
</feature>
<evidence type="ECO:0000256" key="2">
    <source>
        <dbReference type="SAM" id="MobiDB-lite"/>
    </source>
</evidence>
<dbReference type="InterPro" id="IPR029058">
    <property type="entry name" value="AB_hydrolase_fold"/>
</dbReference>
<feature type="compositionally biased region" description="Basic and acidic residues" evidence="2">
    <location>
        <begin position="401"/>
        <end position="425"/>
    </location>
</feature>
<dbReference type="Gene3D" id="3.40.50.1820">
    <property type="entry name" value="alpha/beta hydrolase"/>
    <property type="match status" value="1"/>
</dbReference>
<organism evidence="4 5">
    <name type="scientific">Somion occarium</name>
    <dbReference type="NCBI Taxonomy" id="3059160"/>
    <lineage>
        <taxon>Eukaryota</taxon>
        <taxon>Fungi</taxon>
        <taxon>Dikarya</taxon>
        <taxon>Basidiomycota</taxon>
        <taxon>Agaricomycotina</taxon>
        <taxon>Agaricomycetes</taxon>
        <taxon>Polyporales</taxon>
        <taxon>Cerrenaceae</taxon>
        <taxon>Somion</taxon>
    </lineage>
</organism>
<comment type="similarity">
    <text evidence="1">Belongs to the putative lipase ROG1 family.</text>
</comment>
<sequence length="425" mass="45772">MAETTVEVTVSPGLTAPSDASDGSSAQTNPQDLLLVVFIHGFKGTDSTFAQFPERLRHVLAETISDVVVESIVFPAYETKGELTAAVIRFADWLTNLTVQREVAYGVGGGAGKAKIILCGHSMGGLLAADALIEFVRTRPDSRAPLWPNIVACLAFDTPYFGLHPYVFKNTAAQAAGYVRTAHSLISNLSFGSKAQAPTAASQAPIAAIEAPPASTQATGSIWQKWAPAAYAVGGALIAGAAAGTAYYKREDLSVSYTWATDHMKYVGTLWDEATLKRRVDTLFQIDQSMGVLFRDFYTNLPTNPPKFVDPRTFIILPKSSTRYASHFLPANNSLASDEISAHTGMFDAKTNDGYYELGLMAAQLIRDVVISIRTARESVEPKPAKKTPEASPAQVNQDATVKEKPAEENHSTPEDEVKQDSPLL</sequence>
<feature type="domain" description="DUF676" evidence="3">
    <location>
        <begin position="34"/>
        <end position="163"/>
    </location>
</feature>
<evidence type="ECO:0000256" key="1">
    <source>
        <dbReference type="ARBA" id="ARBA00007920"/>
    </source>
</evidence>
<evidence type="ECO:0000313" key="4">
    <source>
        <dbReference type="EMBL" id="CAL1701038.1"/>
    </source>
</evidence>
<reference evidence="5" key="1">
    <citation type="submission" date="2024-04" db="EMBL/GenBank/DDBJ databases">
        <authorList>
            <person name="Shaw F."/>
            <person name="Minotto A."/>
        </authorList>
    </citation>
    <scope>NUCLEOTIDE SEQUENCE [LARGE SCALE GENOMIC DNA]</scope>
</reference>
<gene>
    <name evidence="4" type="ORF">GFSPODELE1_LOCUS3402</name>
</gene>
<evidence type="ECO:0000259" key="3">
    <source>
        <dbReference type="Pfam" id="PF05057"/>
    </source>
</evidence>
<dbReference type="InterPro" id="IPR007751">
    <property type="entry name" value="DUF676_lipase-like"/>
</dbReference>
<dbReference type="SUPFAM" id="SSF53474">
    <property type="entry name" value="alpha/beta-Hydrolases"/>
    <property type="match status" value="1"/>
</dbReference>
<dbReference type="Proteomes" id="UP001497453">
    <property type="component" value="Chromosome 2"/>
</dbReference>
<dbReference type="EMBL" id="OZ037945">
    <property type="protein sequence ID" value="CAL1701038.1"/>
    <property type="molecule type" value="Genomic_DNA"/>
</dbReference>
<evidence type="ECO:0000313" key="5">
    <source>
        <dbReference type="Proteomes" id="UP001497453"/>
    </source>
</evidence>
<dbReference type="Pfam" id="PF05057">
    <property type="entry name" value="DUF676"/>
    <property type="match status" value="1"/>
</dbReference>
<dbReference type="PANTHER" id="PTHR47842">
    <property type="entry name" value="EXPRESSED PROTEIN"/>
    <property type="match status" value="1"/>
</dbReference>
<feature type="region of interest" description="Disordered" evidence="2">
    <location>
        <begin position="1"/>
        <end position="26"/>
    </location>
</feature>
<proteinExistence type="inferred from homology"/>
<keyword evidence="5" id="KW-1185">Reference proteome</keyword>
<dbReference type="PANTHER" id="PTHR47842:SF1">
    <property type="entry name" value="DUF676 DOMAIN-CONTAINING PROTEIN"/>
    <property type="match status" value="1"/>
</dbReference>